<protein>
    <recommendedName>
        <fullName evidence="9">Probable N-acetyltransferase 14</fullName>
    </recommendedName>
</protein>
<dbReference type="Proteomes" id="UP001206128">
    <property type="component" value="Unassembled WGS sequence"/>
</dbReference>
<evidence type="ECO:0000256" key="3">
    <source>
        <dbReference type="ARBA" id="ARBA00022692"/>
    </source>
</evidence>
<evidence type="ECO:0000256" key="7">
    <source>
        <dbReference type="ARBA" id="ARBA00037582"/>
    </source>
</evidence>
<keyword evidence="12" id="KW-1185">Reference proteome</keyword>
<dbReference type="PANTHER" id="PTHR13947">
    <property type="entry name" value="GNAT FAMILY N-ACETYLTRANSFERASE"/>
    <property type="match status" value="1"/>
</dbReference>
<dbReference type="InterPro" id="IPR000182">
    <property type="entry name" value="GNAT_dom"/>
</dbReference>
<gene>
    <name evidence="11" type="ORF">LX83_003766</name>
</gene>
<dbReference type="SUPFAM" id="SSF55729">
    <property type="entry name" value="Acyl-CoA N-acyltransferases (Nat)"/>
    <property type="match status" value="1"/>
</dbReference>
<proteinExistence type="inferred from homology"/>
<dbReference type="AlphaFoldDB" id="A0AAE3KHY4"/>
<feature type="domain" description="N-acetyltransferase" evidence="10">
    <location>
        <begin position="30"/>
        <end position="166"/>
    </location>
</feature>
<dbReference type="Gene3D" id="3.40.630.30">
    <property type="match status" value="1"/>
</dbReference>
<sequence>MPLLGASTGQLEITAIDSLSDELAETISRITSAAYTVGDLVPGLPTADGVFSTPEQVHADLAAGLRLWVATSDGEVAGTVRAAVGETWEVRRLAVAPWVRRAGTGRALLRTLERAARAEGARGVVLDAVVERGNPAFYTRVGYRTVRHFAAGDKPLSEVHMRRDLADSLPYPQARDVAEGVAVTWWDTGSGTAASVALGVPAHRADLLGADLWPGAGPAELAAVRETLAAHAGSPDLRFDRPAREIPAFVMPRAAHPELLAWWRLPGVRSQA</sequence>
<evidence type="ECO:0000256" key="5">
    <source>
        <dbReference type="ARBA" id="ARBA00023136"/>
    </source>
</evidence>
<evidence type="ECO:0000313" key="12">
    <source>
        <dbReference type="Proteomes" id="UP001206128"/>
    </source>
</evidence>
<dbReference type="RefSeq" id="WP_253773215.1">
    <property type="nucleotide sequence ID" value="NZ_JAMTCK010000008.1"/>
</dbReference>
<evidence type="ECO:0000256" key="2">
    <source>
        <dbReference type="ARBA" id="ARBA00022679"/>
    </source>
</evidence>
<dbReference type="GO" id="GO:0008080">
    <property type="term" value="F:N-acetyltransferase activity"/>
    <property type="evidence" value="ECO:0007669"/>
    <property type="project" value="InterPro"/>
</dbReference>
<dbReference type="InterPro" id="IPR016181">
    <property type="entry name" value="Acyl_CoA_acyltransferase"/>
</dbReference>
<evidence type="ECO:0000256" key="9">
    <source>
        <dbReference type="ARBA" id="ARBA00040241"/>
    </source>
</evidence>
<keyword evidence="5" id="KW-0472">Membrane</keyword>
<organism evidence="11 12">
    <name type="scientific">Goodfellowiella coeruleoviolacea</name>
    <dbReference type="NCBI Taxonomy" id="334858"/>
    <lineage>
        <taxon>Bacteria</taxon>
        <taxon>Bacillati</taxon>
        <taxon>Actinomycetota</taxon>
        <taxon>Actinomycetes</taxon>
        <taxon>Pseudonocardiales</taxon>
        <taxon>Pseudonocardiaceae</taxon>
        <taxon>Goodfellowiella</taxon>
    </lineage>
</organism>
<evidence type="ECO:0000256" key="4">
    <source>
        <dbReference type="ARBA" id="ARBA00022989"/>
    </source>
</evidence>
<keyword evidence="2" id="KW-0808">Transferase</keyword>
<dbReference type="InterPro" id="IPR050769">
    <property type="entry name" value="NAT_camello-type"/>
</dbReference>
<accession>A0AAE3KHY4</accession>
<dbReference type="CDD" id="cd04301">
    <property type="entry name" value="NAT_SF"/>
    <property type="match status" value="1"/>
</dbReference>
<evidence type="ECO:0000256" key="1">
    <source>
        <dbReference type="ARBA" id="ARBA00004370"/>
    </source>
</evidence>
<evidence type="ECO:0000313" key="11">
    <source>
        <dbReference type="EMBL" id="MCP2166894.1"/>
    </source>
</evidence>
<keyword evidence="3" id="KW-0812">Transmembrane</keyword>
<keyword evidence="6" id="KW-0012">Acyltransferase</keyword>
<dbReference type="PANTHER" id="PTHR13947:SF51">
    <property type="entry name" value="N-ACETYLTRANSFERASE 14-RELATED"/>
    <property type="match status" value="1"/>
</dbReference>
<comment type="caution">
    <text evidence="11">The sequence shown here is derived from an EMBL/GenBank/DDBJ whole genome shotgun (WGS) entry which is preliminary data.</text>
</comment>
<comment type="subcellular location">
    <subcellularLocation>
        <location evidence="1">Membrane</location>
    </subcellularLocation>
</comment>
<reference evidence="11" key="1">
    <citation type="submission" date="2022-06" db="EMBL/GenBank/DDBJ databases">
        <title>Genomic Encyclopedia of Archaeal and Bacterial Type Strains, Phase II (KMG-II): from individual species to whole genera.</title>
        <authorList>
            <person name="Goeker M."/>
        </authorList>
    </citation>
    <scope>NUCLEOTIDE SEQUENCE</scope>
    <source>
        <strain evidence="11">DSM 43935</strain>
    </source>
</reference>
<name>A0AAE3KHY4_9PSEU</name>
<dbReference type="GO" id="GO:0016020">
    <property type="term" value="C:membrane"/>
    <property type="evidence" value="ECO:0007669"/>
    <property type="project" value="UniProtKB-SubCell"/>
</dbReference>
<dbReference type="PROSITE" id="PS51186">
    <property type="entry name" value="GNAT"/>
    <property type="match status" value="1"/>
</dbReference>
<evidence type="ECO:0000256" key="6">
    <source>
        <dbReference type="ARBA" id="ARBA00023315"/>
    </source>
</evidence>
<evidence type="ECO:0000256" key="8">
    <source>
        <dbReference type="ARBA" id="ARBA00038470"/>
    </source>
</evidence>
<comment type="function">
    <text evidence="7">Probable acetyltransferase.</text>
</comment>
<evidence type="ECO:0000259" key="10">
    <source>
        <dbReference type="PROSITE" id="PS51186"/>
    </source>
</evidence>
<dbReference type="Pfam" id="PF13508">
    <property type="entry name" value="Acetyltransf_7"/>
    <property type="match status" value="1"/>
</dbReference>
<dbReference type="EMBL" id="JAMTCK010000008">
    <property type="protein sequence ID" value="MCP2166894.1"/>
    <property type="molecule type" value="Genomic_DNA"/>
</dbReference>
<comment type="similarity">
    <text evidence="8">Belongs to the camello family.</text>
</comment>
<keyword evidence="4" id="KW-1133">Transmembrane helix</keyword>